<gene>
    <name evidence="1" type="ORF">C490_13349</name>
</gene>
<dbReference type="AlphaFoldDB" id="L9XXB8"/>
<dbReference type="InterPro" id="IPR032466">
    <property type="entry name" value="Metal_Hydrolase"/>
</dbReference>
<evidence type="ECO:0000313" key="2">
    <source>
        <dbReference type="Proteomes" id="UP000011613"/>
    </source>
</evidence>
<dbReference type="PANTHER" id="PTHR42206:SF1">
    <property type="entry name" value="METAL-DEPENDENT HYDROLASE"/>
    <property type="match status" value="1"/>
</dbReference>
<proteinExistence type="predicted"/>
<dbReference type="Proteomes" id="UP000011613">
    <property type="component" value="Unassembled WGS sequence"/>
</dbReference>
<evidence type="ECO:0000313" key="1">
    <source>
        <dbReference type="EMBL" id="ELY66152.1"/>
    </source>
</evidence>
<dbReference type="PATRIC" id="fig|797304.7.peg.2720"/>
<dbReference type="Pfam" id="PF01026">
    <property type="entry name" value="TatD_DNase"/>
    <property type="match status" value="1"/>
</dbReference>
<protein>
    <submittedName>
        <fullName evidence="1">TatD-related deoxyribonuclease</fullName>
    </submittedName>
</protein>
<dbReference type="PANTHER" id="PTHR42206">
    <property type="entry name" value="METAL-DEPENDENT HYDROLASE-RELATED"/>
    <property type="match status" value="1"/>
</dbReference>
<dbReference type="SUPFAM" id="SSF51556">
    <property type="entry name" value="Metallo-dependent hydrolases"/>
    <property type="match status" value="1"/>
</dbReference>
<dbReference type="InterPro" id="IPR001130">
    <property type="entry name" value="TatD-like"/>
</dbReference>
<comment type="caution">
    <text evidence="1">The sequence shown here is derived from an EMBL/GenBank/DDBJ whole genome shotgun (WGS) entry which is preliminary data.</text>
</comment>
<dbReference type="InterPro" id="IPR011589">
    <property type="entry name" value="UCP004961"/>
</dbReference>
<reference evidence="1 2" key="1">
    <citation type="journal article" date="2014" name="PLoS Genet.">
        <title>Phylogenetically driven sequencing of extremely halophilic archaea reveals strategies for static and dynamic osmo-response.</title>
        <authorList>
            <person name="Becker E.A."/>
            <person name="Seitzer P.M."/>
            <person name="Tritt A."/>
            <person name="Larsen D."/>
            <person name="Krusor M."/>
            <person name="Yao A.I."/>
            <person name="Wu D."/>
            <person name="Madern D."/>
            <person name="Eisen J.A."/>
            <person name="Darling A.E."/>
            <person name="Facciotti M.T."/>
        </authorList>
    </citation>
    <scope>NUCLEOTIDE SEQUENCE [LARGE SCALE GENOMIC DNA]</scope>
    <source>
        <strain evidence="1 2">SP2</strain>
    </source>
</reference>
<dbReference type="PIRSF" id="PIRSF004961">
    <property type="entry name" value="UCP004961_TatD"/>
    <property type="match status" value="1"/>
</dbReference>
<accession>L9XXB8</accession>
<name>L9XXB8_NATGS</name>
<dbReference type="GO" id="GO:0016788">
    <property type="term" value="F:hydrolase activity, acting on ester bonds"/>
    <property type="evidence" value="ECO:0007669"/>
    <property type="project" value="InterPro"/>
</dbReference>
<organism evidence="1 2">
    <name type="scientific">Natronobacterium gregoryi (strain ATCC 43098 / DSM 3393 / CCM 3738 / CIP 104747 / IAM 13177 / JCM 8860 / NBRC 102187 / NCIMB 2189 / SP2)</name>
    <dbReference type="NCBI Taxonomy" id="797304"/>
    <lineage>
        <taxon>Archaea</taxon>
        <taxon>Methanobacteriati</taxon>
        <taxon>Methanobacteriota</taxon>
        <taxon>Stenosarchaea group</taxon>
        <taxon>Halobacteria</taxon>
        <taxon>Halobacteriales</taxon>
        <taxon>Natrialbaceae</taxon>
        <taxon>Natronobacterium</taxon>
    </lineage>
</organism>
<dbReference type="EMBL" id="AOIC01000092">
    <property type="protein sequence ID" value="ELY66152.1"/>
    <property type="molecule type" value="Genomic_DNA"/>
</dbReference>
<sequence>MSRKQRCSRFTAIGGRESATPAATCHDSRVGGFSAGDARQLDMIDDETPVLDNHLHIDPDNHRGIDAVEDFARLGGTHLLVVNKPSWYLGVEADDGEDFRPVFEQTIKIVEQASDVLEGRAWPVLGVHPGLISRLVDDRGYSPDEAREIMQAGIDVAAEYVADGRALALKSGRPHYEVDDAVWDASNAVMRHAFGHGGDLDCAVQLHTEASEELSGVADWAEEAGMEHHQVVKHYAAGRLEGPTPSVMSEKDRLERAAKRGEPFLMETDYVDDPDRPGAVLGPKTVPRRVRWLLEKGNEDAVRNAHVETPKLVYGIDTEKSLDRRSNSV</sequence>